<dbReference type="GO" id="GO:0043023">
    <property type="term" value="F:ribosomal large subunit binding"/>
    <property type="evidence" value="ECO:0007669"/>
    <property type="project" value="TreeGrafter"/>
</dbReference>
<name>A0A1M6KG45_9FIRM</name>
<dbReference type="NCBIfam" id="TIGR00496">
    <property type="entry name" value="frr"/>
    <property type="match status" value="1"/>
</dbReference>
<keyword evidence="8" id="KW-1185">Reference proteome</keyword>
<dbReference type="PANTHER" id="PTHR20982:SF3">
    <property type="entry name" value="MITOCHONDRIAL RIBOSOME RECYCLING FACTOR PSEUDO 1"/>
    <property type="match status" value="1"/>
</dbReference>
<comment type="subcellular location">
    <subcellularLocation>
        <location evidence="1 5">Cytoplasm</location>
    </subcellularLocation>
</comment>
<dbReference type="FunFam" id="3.30.1360.40:FF:000001">
    <property type="entry name" value="Ribosome-recycling factor"/>
    <property type="match status" value="1"/>
</dbReference>
<keyword evidence="4 5" id="KW-0648">Protein biosynthesis</keyword>
<evidence type="ECO:0000256" key="4">
    <source>
        <dbReference type="ARBA" id="ARBA00022917"/>
    </source>
</evidence>
<dbReference type="SUPFAM" id="SSF55194">
    <property type="entry name" value="Ribosome recycling factor, RRF"/>
    <property type="match status" value="1"/>
</dbReference>
<dbReference type="CDD" id="cd00520">
    <property type="entry name" value="RRF"/>
    <property type="match status" value="1"/>
</dbReference>
<evidence type="ECO:0000256" key="3">
    <source>
        <dbReference type="ARBA" id="ARBA00022490"/>
    </source>
</evidence>
<comment type="similarity">
    <text evidence="2 5">Belongs to the RRF family.</text>
</comment>
<dbReference type="Pfam" id="PF01765">
    <property type="entry name" value="RRF"/>
    <property type="match status" value="1"/>
</dbReference>
<dbReference type="HAMAP" id="MF_00040">
    <property type="entry name" value="RRF"/>
    <property type="match status" value="1"/>
</dbReference>
<comment type="function">
    <text evidence="5">Responsible for the release of ribosomes from messenger RNA at the termination of protein biosynthesis. May increase the efficiency of translation by recycling ribosomes from one round of translation to another.</text>
</comment>
<evidence type="ECO:0000256" key="2">
    <source>
        <dbReference type="ARBA" id="ARBA00005912"/>
    </source>
</evidence>
<organism evidence="7 8">
    <name type="scientific">Anaerobranca californiensis DSM 14826</name>
    <dbReference type="NCBI Taxonomy" id="1120989"/>
    <lineage>
        <taxon>Bacteria</taxon>
        <taxon>Bacillati</taxon>
        <taxon>Bacillota</taxon>
        <taxon>Clostridia</taxon>
        <taxon>Eubacteriales</taxon>
        <taxon>Proteinivoracaceae</taxon>
        <taxon>Anaerobranca</taxon>
    </lineage>
</organism>
<gene>
    <name evidence="5" type="primary">frr</name>
    <name evidence="7" type="ORF">SAMN02745227_00106</name>
</gene>
<evidence type="ECO:0000256" key="5">
    <source>
        <dbReference type="HAMAP-Rule" id="MF_00040"/>
    </source>
</evidence>
<dbReference type="RefSeq" id="WP_072905306.1">
    <property type="nucleotide sequence ID" value="NZ_FRAI01000005.1"/>
</dbReference>
<dbReference type="FunFam" id="1.10.132.20:FF:000001">
    <property type="entry name" value="Ribosome-recycling factor"/>
    <property type="match status" value="1"/>
</dbReference>
<accession>A0A1M6KG45</accession>
<dbReference type="InterPro" id="IPR023584">
    <property type="entry name" value="Ribosome_recyc_fac_dom"/>
</dbReference>
<dbReference type="EMBL" id="FRAI01000005">
    <property type="protein sequence ID" value="SHJ57842.1"/>
    <property type="molecule type" value="Genomic_DNA"/>
</dbReference>
<dbReference type="Gene3D" id="1.10.132.20">
    <property type="entry name" value="Ribosome-recycling factor"/>
    <property type="match status" value="1"/>
</dbReference>
<dbReference type="GO" id="GO:0005737">
    <property type="term" value="C:cytoplasm"/>
    <property type="evidence" value="ECO:0007669"/>
    <property type="project" value="UniProtKB-SubCell"/>
</dbReference>
<evidence type="ECO:0000259" key="6">
    <source>
        <dbReference type="Pfam" id="PF01765"/>
    </source>
</evidence>
<evidence type="ECO:0000256" key="1">
    <source>
        <dbReference type="ARBA" id="ARBA00004496"/>
    </source>
</evidence>
<dbReference type="Proteomes" id="UP000243547">
    <property type="component" value="Unassembled WGS sequence"/>
</dbReference>
<dbReference type="InterPro" id="IPR002661">
    <property type="entry name" value="Ribosome_recyc_fac"/>
</dbReference>
<dbReference type="Gene3D" id="3.30.1360.40">
    <property type="match status" value="1"/>
</dbReference>
<dbReference type="AlphaFoldDB" id="A0A1M6KG45"/>
<dbReference type="InterPro" id="IPR036191">
    <property type="entry name" value="RRF_sf"/>
</dbReference>
<dbReference type="OrthoDB" id="9804006at2"/>
<dbReference type="PANTHER" id="PTHR20982">
    <property type="entry name" value="RIBOSOME RECYCLING FACTOR"/>
    <property type="match status" value="1"/>
</dbReference>
<dbReference type="STRING" id="1120989.SAMN02745227_00106"/>
<evidence type="ECO:0000313" key="8">
    <source>
        <dbReference type="Proteomes" id="UP000243547"/>
    </source>
</evidence>
<feature type="domain" description="Ribosome recycling factor" evidence="6">
    <location>
        <begin position="20"/>
        <end position="183"/>
    </location>
</feature>
<protein>
    <recommendedName>
        <fullName evidence="5">Ribosome-recycling factor</fullName>
        <shortName evidence="5">RRF</shortName>
    </recommendedName>
    <alternativeName>
        <fullName evidence="5">Ribosome-releasing factor</fullName>
    </alternativeName>
</protein>
<sequence>MINDIYNEMKERMTKAVEALKKEFASIRAGRASASLLDRITVDYYGVPTPIPQMASVTAPEARLLVIQPWDKNMISEIEKAIMKSDLGITPNSDGSVIRLAFPQLTQERRNELVKIVKKKGEEAKVAVRNIRRYGNEMVKELEKANEISEDESRRAQEEIQKITDGFIKNIDQIVIKKEQEIMEI</sequence>
<proteinExistence type="inferred from homology"/>
<keyword evidence="3 5" id="KW-0963">Cytoplasm</keyword>
<dbReference type="GO" id="GO:0006415">
    <property type="term" value="P:translational termination"/>
    <property type="evidence" value="ECO:0007669"/>
    <property type="project" value="UniProtKB-UniRule"/>
</dbReference>
<evidence type="ECO:0000313" key="7">
    <source>
        <dbReference type="EMBL" id="SHJ57842.1"/>
    </source>
</evidence>
<reference evidence="8" key="1">
    <citation type="submission" date="2016-11" db="EMBL/GenBank/DDBJ databases">
        <authorList>
            <person name="Varghese N."/>
            <person name="Submissions S."/>
        </authorList>
    </citation>
    <scope>NUCLEOTIDE SEQUENCE [LARGE SCALE GENOMIC DNA]</scope>
    <source>
        <strain evidence="8">DSM 14826</strain>
    </source>
</reference>